<dbReference type="InterPro" id="IPR013083">
    <property type="entry name" value="Znf_RING/FYVE/PHD"/>
</dbReference>
<feature type="region of interest" description="Disordered" evidence="4">
    <location>
        <begin position="1"/>
        <end position="200"/>
    </location>
</feature>
<dbReference type="OrthoDB" id="7668649at2759"/>
<feature type="compositionally biased region" description="Polar residues" evidence="4">
    <location>
        <begin position="103"/>
        <end position="140"/>
    </location>
</feature>
<evidence type="ECO:0000313" key="7">
    <source>
        <dbReference type="Proteomes" id="UP000316079"/>
    </source>
</evidence>
<dbReference type="PANTHER" id="PTHR15185">
    <property type="entry name" value="BCL9"/>
    <property type="match status" value="1"/>
</dbReference>
<reference evidence="6 7" key="1">
    <citation type="journal article" date="2019" name="Sci. Data">
        <title>Hybrid genome assembly and annotation of Danionella translucida.</title>
        <authorList>
            <person name="Kadobianskyi M."/>
            <person name="Schulze L."/>
            <person name="Schuelke M."/>
            <person name="Judkewitz B."/>
        </authorList>
    </citation>
    <scope>NUCLEOTIDE SEQUENCE [LARGE SCALE GENOMIC DNA]</scope>
    <source>
        <strain evidence="6 7">Bolton</strain>
    </source>
</reference>
<keyword evidence="7" id="KW-1185">Reference proteome</keyword>
<dbReference type="GO" id="GO:0045944">
    <property type="term" value="P:positive regulation of transcription by RNA polymerase II"/>
    <property type="evidence" value="ECO:0007669"/>
    <property type="project" value="TreeGrafter"/>
</dbReference>
<proteinExistence type="inferred from homology"/>
<dbReference type="InterPro" id="IPR024670">
    <property type="entry name" value="BCL9_beta-catenin-bd_dom"/>
</dbReference>
<dbReference type="EMBL" id="SRMA01025451">
    <property type="protein sequence ID" value="TRY94362.1"/>
    <property type="molecule type" value="Genomic_DNA"/>
</dbReference>
<accession>A0A553QWK9</accession>
<evidence type="ECO:0000256" key="3">
    <source>
        <dbReference type="ARBA" id="ARBA00023242"/>
    </source>
</evidence>
<feature type="compositionally biased region" description="Polar residues" evidence="4">
    <location>
        <begin position="400"/>
        <end position="425"/>
    </location>
</feature>
<dbReference type="Gene3D" id="3.30.40.10">
    <property type="entry name" value="Zinc/RING finger domain, C3HC4 (zinc finger)"/>
    <property type="match status" value="1"/>
</dbReference>
<keyword evidence="3" id="KW-0539">Nucleus</keyword>
<feature type="domain" description="B-cell lymphoma 9 beta-catenin binding" evidence="5">
    <location>
        <begin position="526"/>
        <end position="557"/>
    </location>
</feature>
<evidence type="ECO:0000259" key="5">
    <source>
        <dbReference type="Pfam" id="PF11502"/>
    </source>
</evidence>
<feature type="compositionally biased region" description="Polar residues" evidence="4">
    <location>
        <begin position="436"/>
        <end position="451"/>
    </location>
</feature>
<feature type="compositionally biased region" description="Low complexity" evidence="4">
    <location>
        <begin position="1118"/>
        <end position="1131"/>
    </location>
</feature>
<feature type="compositionally biased region" description="Basic and acidic residues" evidence="4">
    <location>
        <begin position="75"/>
        <end position="87"/>
    </location>
</feature>
<comment type="caution">
    <text evidence="6">The sequence shown here is derived from an EMBL/GenBank/DDBJ whole genome shotgun (WGS) entry which is preliminary data.</text>
</comment>
<dbReference type="InterPro" id="IPR015668">
    <property type="entry name" value="Bcl-9/Bcl-9l"/>
</dbReference>
<sequence length="1655" mass="173826">MHSESKLTNHGKQVTSGAQSQLPNVNQVQQQGPTGNQGSKGSGSGNHAVKSNPGLKSINQSGGGGGMMKTKSKRERSVSMDTGDQRESLTPVLGSEPDVKANQMHSESKLTNHGKQVTSGAQSQLPNVNQVQQQGPTGNQGSKGSGSGNHAVKSNPGLKSINQSGGGGGMMKTKSKRERSVSMDTGDQRESLTPVLGSEPDVKGVHRDKFTGSQTHAQWLAIHLACLVMDQSYRKLRVHPQAFVYAFVNIQSTICSSVSALGVEGVMRSKRRCVLERKQPYSGDEWCSGAETEEEDEKPLSAAQRDQVICPPQGHTGTSSKSHVGDPGASALTSGRGPGIHSDLHSRPPQQVVYVFTTSLANSAAEAVMHGHTDSILLYHQQNVPRTKLDQSAGVGKLSSLTEQISSSHSPAIGTPKSQSGTPRPSSVGGHIPGATTPTSTGHPDSEQIQTHRGGGASNSRSAVHSLTAAGSTPQSILGAGTEGLDRPGAISRHNAGVSPSTSPSGLTSLRHSELGHHGGPGNIDGLSKEQLEHRERSLQTLRDIERLLLRSGNGAGHEEPRGPNGNSNGSNINNNNSNESGRGLEDGENGAGNPGMHGLTPAIKKYEEPLQSIISQTQNLGGPGMDDSLMGQHHGMPPHSHHLSSPSGLDMGPLLGPEGITPEQLAWRKLQEEYYQDKRRQHEMNPHQHPQHFRMMQEMGIPGGPPMLMRGPPPPYHSKPGDQHWGPGPMVAGGVGGNGRVMDMNQEGPRGPRFLGQMRCPSVGGGYPDGPGGVLGVEGLGPQRHLRPGMGWVDELPPNMGGGGPFHGCFPPGGPGGPPQHFQNDLDRPMMREEMYRRLHRLDMQQMSRQQQSGFGGPRLIDNSGGPGFPNQGMGGGMPTRGDPMDFPGSRTIMGSPLGDGGPLMRDIVDPPLGGNLNLNMGMNMNPQQQLLVQKLRGGAGVLGEILSAEDISRIRASQNGRTGGNKTMISGSEGPLQFPNHSPFHGSQGDGSYIQPPGPDMFELDQPGPPHMSSTSRLSHIPMKTGSRGTDLGGRLPPDLPIGVNPMGSPAIPPSHQLKSPSLSQEPSPLMPSPSTAGMKSPSQLPQSGPPHPPLPAASGAGTPSSTSIKSPQVMGSSLGLRSPSGSPGHLKSPALPVTSPGWSTSPKTAVPSPGGPPSVKVTGNGGSSSTDTGISIPPRSSNSTPISQPSSSINPSMPYTTSPDAPPSQNPLSLIMSQMSKYAMPSSTPLYHDAIKTIATSDDEMLPDRPLLPGANLSVGGMGNHQSAQMLLSSQGSMGPHSGPQSPMGMVLQGGPQLSHDHSGPMLPSPNPMVMSGISSEIIAGGGGHPDGIGPCNVSPMHSNQMGGFTRLQGPIHSPVGGMGQQYQQRPDDILPPQQMHLLSKGMTHQRPPHHQPDSFPPVPMGDGPDLSEVIRPTHTGIPEFDLSRIIPADKPSSTLQYFPKNEAMSQPQQNPHQVSSAQLLKQLSSSGAPHASLPSSNPHIANLQNMMAEQHMPLPPSHSHCGIRPGMGMPRGMGSGSGMGPICHPGHMMGRTAMSPQQQLQQQQAMISNNLLQHPSHTPRGILSPQQHPHNLMAQQNLMMMQAKQRGMALPGDHFGQPGALMSPQGPMMGPPHSQSGMMSPQNLRQRSMSLDSPLGYGPGSLANMPF</sequence>
<dbReference type="GO" id="GO:0060070">
    <property type="term" value="P:canonical Wnt signaling pathway"/>
    <property type="evidence" value="ECO:0007669"/>
    <property type="project" value="InterPro"/>
</dbReference>
<evidence type="ECO:0000256" key="1">
    <source>
        <dbReference type="ARBA" id="ARBA00004123"/>
    </source>
</evidence>
<dbReference type="GO" id="GO:1990907">
    <property type="term" value="C:beta-catenin-TCF complex"/>
    <property type="evidence" value="ECO:0007669"/>
    <property type="project" value="TreeGrafter"/>
</dbReference>
<evidence type="ECO:0000256" key="2">
    <source>
        <dbReference type="ARBA" id="ARBA00009200"/>
    </source>
</evidence>
<dbReference type="STRING" id="623744.A0A553QWK9"/>
<comment type="similarity">
    <text evidence="2">Belongs to the BCL9 family.</text>
</comment>
<evidence type="ECO:0000313" key="6">
    <source>
        <dbReference type="EMBL" id="TRY94362.1"/>
    </source>
</evidence>
<feature type="region of interest" description="Disordered" evidence="4">
    <location>
        <begin position="400"/>
        <end position="527"/>
    </location>
</feature>
<dbReference type="PANTHER" id="PTHR15185:SF3">
    <property type="entry name" value="B-CELL CLL_LYMPHOMA 9-LIKE PROTEIN"/>
    <property type="match status" value="1"/>
</dbReference>
<feature type="compositionally biased region" description="Low complexity" evidence="4">
    <location>
        <begin position="1170"/>
        <end position="1201"/>
    </location>
</feature>
<dbReference type="Proteomes" id="UP000316079">
    <property type="component" value="Unassembled WGS sequence"/>
</dbReference>
<feature type="compositionally biased region" description="Polar residues" evidence="4">
    <location>
        <begin position="8"/>
        <end position="37"/>
    </location>
</feature>
<feature type="region of interest" description="Disordered" evidence="4">
    <location>
        <begin position="972"/>
        <end position="1214"/>
    </location>
</feature>
<name>A0A553QWK9_9TELE</name>
<comment type="subcellular location">
    <subcellularLocation>
        <location evidence="1">Nucleus</location>
    </subcellularLocation>
</comment>
<gene>
    <name evidence="6" type="ORF">DNTS_010039</name>
</gene>
<feature type="compositionally biased region" description="Basic and acidic residues" evidence="4">
    <location>
        <begin position="178"/>
        <end position="190"/>
    </location>
</feature>
<feature type="region of interest" description="Disordered" evidence="4">
    <location>
        <begin position="282"/>
        <end position="346"/>
    </location>
</feature>
<dbReference type="GO" id="GO:0003713">
    <property type="term" value="F:transcription coactivator activity"/>
    <property type="evidence" value="ECO:0007669"/>
    <property type="project" value="InterPro"/>
</dbReference>
<dbReference type="GO" id="GO:0030512">
    <property type="term" value="P:negative regulation of transforming growth factor beta receptor signaling pathway"/>
    <property type="evidence" value="ECO:0007669"/>
    <property type="project" value="TreeGrafter"/>
</dbReference>
<feature type="compositionally biased region" description="Low complexity" evidence="4">
    <location>
        <begin position="1099"/>
        <end position="1110"/>
    </location>
</feature>
<organism evidence="6 7">
    <name type="scientific">Danionella cerebrum</name>
    <dbReference type="NCBI Taxonomy" id="2873325"/>
    <lineage>
        <taxon>Eukaryota</taxon>
        <taxon>Metazoa</taxon>
        <taxon>Chordata</taxon>
        <taxon>Craniata</taxon>
        <taxon>Vertebrata</taxon>
        <taxon>Euteleostomi</taxon>
        <taxon>Actinopterygii</taxon>
        <taxon>Neopterygii</taxon>
        <taxon>Teleostei</taxon>
        <taxon>Ostariophysi</taxon>
        <taxon>Cypriniformes</taxon>
        <taxon>Danionidae</taxon>
        <taxon>Danioninae</taxon>
        <taxon>Danionella</taxon>
    </lineage>
</organism>
<evidence type="ECO:0000256" key="4">
    <source>
        <dbReference type="SAM" id="MobiDB-lite"/>
    </source>
</evidence>
<feature type="compositionally biased region" description="Polar residues" evidence="4">
    <location>
        <begin position="1059"/>
        <end position="1080"/>
    </location>
</feature>
<feature type="region of interest" description="Disordered" evidence="4">
    <location>
        <begin position="553"/>
        <end position="601"/>
    </location>
</feature>
<feature type="compositionally biased region" description="Polar residues" evidence="4">
    <location>
        <begin position="458"/>
        <end position="476"/>
    </location>
</feature>
<dbReference type="GO" id="GO:0008013">
    <property type="term" value="F:beta-catenin binding"/>
    <property type="evidence" value="ECO:0007669"/>
    <property type="project" value="InterPro"/>
</dbReference>
<protein>
    <recommendedName>
        <fullName evidence="5">B-cell lymphoma 9 beta-catenin binding domain-containing protein</fullName>
    </recommendedName>
</protein>
<feature type="compositionally biased region" description="Low complexity" evidence="4">
    <location>
        <begin position="563"/>
        <end position="582"/>
    </location>
</feature>
<feature type="compositionally biased region" description="Low complexity" evidence="4">
    <location>
        <begin position="497"/>
        <end position="510"/>
    </location>
</feature>
<dbReference type="Pfam" id="PF11502">
    <property type="entry name" value="BCL9"/>
    <property type="match status" value="1"/>
</dbReference>
<feature type="region of interest" description="Disordered" evidence="4">
    <location>
        <begin position="617"/>
        <end position="651"/>
    </location>
</feature>
<feature type="compositionally biased region" description="Low complexity" evidence="4">
    <location>
        <begin position="631"/>
        <end position="650"/>
    </location>
</feature>